<feature type="transmembrane region" description="Helical" evidence="12">
    <location>
        <begin position="532"/>
        <end position="552"/>
    </location>
</feature>
<dbReference type="InterPro" id="IPR051163">
    <property type="entry name" value="Sodium:Solute_Symporter_SSF"/>
</dbReference>
<reference evidence="14 15" key="1">
    <citation type="submission" date="2019-02" db="EMBL/GenBank/DDBJ databases">
        <title>Deep-cultivation of Planctomycetes and their phenomic and genomic characterization uncovers novel biology.</title>
        <authorList>
            <person name="Wiegand S."/>
            <person name="Jogler M."/>
            <person name="Boedeker C."/>
            <person name="Pinto D."/>
            <person name="Vollmers J."/>
            <person name="Rivas-Marin E."/>
            <person name="Kohn T."/>
            <person name="Peeters S.H."/>
            <person name="Heuer A."/>
            <person name="Rast P."/>
            <person name="Oberbeckmann S."/>
            <person name="Bunk B."/>
            <person name="Jeske O."/>
            <person name="Meyerdierks A."/>
            <person name="Storesund J.E."/>
            <person name="Kallscheuer N."/>
            <person name="Luecker S."/>
            <person name="Lage O.M."/>
            <person name="Pohl T."/>
            <person name="Merkel B.J."/>
            <person name="Hornburger P."/>
            <person name="Mueller R.-W."/>
            <person name="Bruemmer F."/>
            <person name="Labrenz M."/>
            <person name="Spormann A.M."/>
            <person name="Op den Camp H."/>
            <person name="Overmann J."/>
            <person name="Amann R."/>
            <person name="Jetten M.S.M."/>
            <person name="Mascher T."/>
            <person name="Medema M.H."/>
            <person name="Devos D.P."/>
            <person name="Kaster A.-K."/>
            <person name="Ovreas L."/>
            <person name="Rohde M."/>
            <person name="Galperin M.Y."/>
            <person name="Jogler C."/>
        </authorList>
    </citation>
    <scope>NUCLEOTIDE SEQUENCE [LARGE SCALE GENOMIC DNA]</scope>
    <source>
        <strain evidence="14 15">Mal48</strain>
    </source>
</reference>
<dbReference type="Gene3D" id="1.20.1730.10">
    <property type="entry name" value="Sodium/glucose cotransporter"/>
    <property type="match status" value="1"/>
</dbReference>
<feature type="transmembrane region" description="Helical" evidence="12">
    <location>
        <begin position="78"/>
        <end position="95"/>
    </location>
</feature>
<feature type="chain" id="PRO_5022167106" evidence="13">
    <location>
        <begin position="22"/>
        <end position="569"/>
    </location>
</feature>
<name>A0A517QU47_9PLAN</name>
<dbReference type="EMBL" id="CP036267">
    <property type="protein sequence ID" value="QDT35153.1"/>
    <property type="molecule type" value="Genomic_DNA"/>
</dbReference>
<dbReference type="GO" id="GO:0006814">
    <property type="term" value="P:sodium ion transport"/>
    <property type="evidence" value="ECO:0007669"/>
    <property type="project" value="UniProtKB-KW"/>
</dbReference>
<keyword evidence="8" id="KW-0406">Ion transport</keyword>
<evidence type="ECO:0000256" key="9">
    <source>
        <dbReference type="ARBA" id="ARBA00023136"/>
    </source>
</evidence>
<keyword evidence="5 12" id="KW-0812">Transmembrane</keyword>
<dbReference type="Pfam" id="PF00474">
    <property type="entry name" value="SSF"/>
    <property type="match status" value="1"/>
</dbReference>
<dbReference type="PROSITE" id="PS50283">
    <property type="entry name" value="NA_SOLUT_SYMP_3"/>
    <property type="match status" value="1"/>
</dbReference>
<feature type="transmembrane region" description="Helical" evidence="12">
    <location>
        <begin position="220"/>
        <end position="243"/>
    </location>
</feature>
<feature type="transmembrane region" description="Helical" evidence="12">
    <location>
        <begin position="152"/>
        <end position="172"/>
    </location>
</feature>
<comment type="similarity">
    <text evidence="2 11">Belongs to the sodium:solute symporter (SSF) (TC 2.A.21) family.</text>
</comment>
<keyword evidence="10" id="KW-0739">Sodium transport</keyword>
<feature type="transmembrane region" description="Helical" evidence="12">
    <location>
        <begin position="303"/>
        <end position="330"/>
    </location>
</feature>
<gene>
    <name evidence="14" type="primary">sglT_3</name>
    <name evidence="14" type="ORF">Mal48_44280</name>
</gene>
<evidence type="ECO:0000256" key="7">
    <source>
        <dbReference type="ARBA" id="ARBA00023053"/>
    </source>
</evidence>
<feature type="transmembrane region" description="Helical" evidence="12">
    <location>
        <begin position="187"/>
        <end position="208"/>
    </location>
</feature>
<evidence type="ECO:0000256" key="12">
    <source>
        <dbReference type="SAM" id="Phobius"/>
    </source>
</evidence>
<evidence type="ECO:0000256" key="3">
    <source>
        <dbReference type="ARBA" id="ARBA00022448"/>
    </source>
</evidence>
<evidence type="ECO:0000256" key="13">
    <source>
        <dbReference type="SAM" id="SignalP"/>
    </source>
</evidence>
<evidence type="ECO:0000313" key="15">
    <source>
        <dbReference type="Proteomes" id="UP000315724"/>
    </source>
</evidence>
<feature type="transmembrane region" description="Helical" evidence="12">
    <location>
        <begin position="263"/>
        <end position="282"/>
    </location>
</feature>
<keyword evidence="7" id="KW-0915">Sodium</keyword>
<dbReference type="KEGG" id="tpol:Mal48_44280"/>
<dbReference type="InterPro" id="IPR038377">
    <property type="entry name" value="Na/Glc_symporter_sf"/>
</dbReference>
<feature type="transmembrane region" description="Helical" evidence="12">
    <location>
        <begin position="37"/>
        <end position="58"/>
    </location>
</feature>
<dbReference type="GO" id="GO:0015293">
    <property type="term" value="F:symporter activity"/>
    <property type="evidence" value="ECO:0007669"/>
    <property type="project" value="TreeGrafter"/>
</dbReference>
<protein>
    <submittedName>
        <fullName evidence="14">Sodium/glucose cotransporter</fullName>
    </submittedName>
</protein>
<keyword evidence="13" id="KW-0732">Signal</keyword>
<evidence type="ECO:0000256" key="11">
    <source>
        <dbReference type="RuleBase" id="RU362091"/>
    </source>
</evidence>
<organism evidence="14 15">
    <name type="scientific">Thalassoglobus polymorphus</name>
    <dbReference type="NCBI Taxonomy" id="2527994"/>
    <lineage>
        <taxon>Bacteria</taxon>
        <taxon>Pseudomonadati</taxon>
        <taxon>Planctomycetota</taxon>
        <taxon>Planctomycetia</taxon>
        <taxon>Planctomycetales</taxon>
        <taxon>Planctomycetaceae</taxon>
        <taxon>Thalassoglobus</taxon>
    </lineage>
</organism>
<dbReference type="PANTHER" id="PTHR42985">
    <property type="entry name" value="SODIUM-COUPLED MONOCARBOXYLATE TRANSPORTER"/>
    <property type="match status" value="1"/>
</dbReference>
<evidence type="ECO:0000256" key="8">
    <source>
        <dbReference type="ARBA" id="ARBA00023065"/>
    </source>
</evidence>
<keyword evidence="3" id="KW-0813">Transport</keyword>
<feature type="transmembrane region" description="Helical" evidence="12">
    <location>
        <begin position="350"/>
        <end position="375"/>
    </location>
</feature>
<evidence type="ECO:0000256" key="4">
    <source>
        <dbReference type="ARBA" id="ARBA00022475"/>
    </source>
</evidence>
<proteinExistence type="inferred from homology"/>
<feature type="transmembrane region" description="Helical" evidence="12">
    <location>
        <begin position="445"/>
        <end position="464"/>
    </location>
</feature>
<dbReference type="InterPro" id="IPR001734">
    <property type="entry name" value="Na/solute_symporter"/>
</dbReference>
<feature type="transmembrane region" description="Helical" evidence="12">
    <location>
        <begin position="107"/>
        <end position="131"/>
    </location>
</feature>
<feature type="signal peptide" evidence="13">
    <location>
        <begin position="1"/>
        <end position="21"/>
    </location>
</feature>
<keyword evidence="4" id="KW-1003">Cell membrane</keyword>
<feature type="transmembrane region" description="Helical" evidence="12">
    <location>
        <begin position="411"/>
        <end position="433"/>
    </location>
</feature>
<dbReference type="RefSeq" id="WP_231739754.1">
    <property type="nucleotide sequence ID" value="NZ_CP036267.1"/>
</dbReference>
<keyword evidence="15" id="KW-1185">Reference proteome</keyword>
<evidence type="ECO:0000256" key="10">
    <source>
        <dbReference type="ARBA" id="ARBA00023201"/>
    </source>
</evidence>
<evidence type="ECO:0000256" key="6">
    <source>
        <dbReference type="ARBA" id="ARBA00022989"/>
    </source>
</evidence>
<comment type="subcellular location">
    <subcellularLocation>
        <location evidence="1">Cell membrane</location>
        <topology evidence="1">Multi-pass membrane protein</topology>
    </subcellularLocation>
</comment>
<sequence precursor="true">MTKSGISAFFIALLVTNLTFAAEATAPATMSPRAGLAVIDWVIVFLYASGTICLGWYFSRKQSTTEEYFVGSGSMNPILIGVSLFATLLSTITYLSTPGESLGKGPVYFTSLLAMPITFYIVGFILLPVYMRQKVTSAYELLEAKLGLSIRMLGACMFILLRLVWMSLLIYMTSKAIVEMTGLADRWIPVVALVTGTVAVVYTSLGGLRAVVITDAMQTILLYGGAVTVIAMVTWHMGGFGWFPTKWDPQWDKQPILPENARTRLTVLGAILNALIWSVCTAGGDQTSVQRFMATKDAKSARLALATQLTVGLIVSLTLALVGFALLGYFKEFPEQIPAGLDLKDDADKMFTNFIAFNLPPGVSGFVVAAMFAAAMSSIDSGVNSITAVVMTDGLDRFGRKPRTEKEHVRISRWMALGIGLLVVICSSAMGGIPGNYTAVTQKTSNLLTTPIFGLFFFALFVPFASPKGVWVGAICGTATAVLVAFSGPIVYALYLWFDVDPAIFGTEVVELVNKETGEVERSVPDPISFQWISLAAISVNVVTGCIASKIFPKPKTPSTPEQVETPSA</sequence>
<keyword evidence="9 12" id="KW-0472">Membrane</keyword>
<evidence type="ECO:0000256" key="1">
    <source>
        <dbReference type="ARBA" id="ARBA00004651"/>
    </source>
</evidence>
<evidence type="ECO:0000256" key="2">
    <source>
        <dbReference type="ARBA" id="ARBA00006434"/>
    </source>
</evidence>
<evidence type="ECO:0000313" key="14">
    <source>
        <dbReference type="EMBL" id="QDT35153.1"/>
    </source>
</evidence>
<dbReference type="AlphaFoldDB" id="A0A517QU47"/>
<feature type="transmembrane region" description="Helical" evidence="12">
    <location>
        <begin position="471"/>
        <end position="498"/>
    </location>
</feature>
<accession>A0A517QU47</accession>
<dbReference type="GO" id="GO:0005886">
    <property type="term" value="C:plasma membrane"/>
    <property type="evidence" value="ECO:0007669"/>
    <property type="project" value="UniProtKB-SubCell"/>
</dbReference>
<evidence type="ECO:0000256" key="5">
    <source>
        <dbReference type="ARBA" id="ARBA00022692"/>
    </source>
</evidence>
<dbReference type="Proteomes" id="UP000315724">
    <property type="component" value="Chromosome"/>
</dbReference>
<dbReference type="PANTHER" id="PTHR42985:SF40">
    <property type="entry name" value="LD47995P-RELATED"/>
    <property type="match status" value="1"/>
</dbReference>
<keyword evidence="6 12" id="KW-1133">Transmembrane helix</keyword>
<dbReference type="NCBIfam" id="TIGR00813">
    <property type="entry name" value="sss"/>
    <property type="match status" value="1"/>
</dbReference>